<dbReference type="Gene3D" id="2.60.200.40">
    <property type="match status" value="1"/>
</dbReference>
<dbReference type="InterPro" id="IPR005218">
    <property type="entry name" value="Diacylglycerol/lipid_kinase"/>
</dbReference>
<evidence type="ECO:0000256" key="8">
    <source>
        <dbReference type="ARBA" id="ARBA00022840"/>
    </source>
</evidence>
<keyword evidence="11" id="KW-0594">Phospholipid biosynthesis</keyword>
<keyword evidence="3" id="KW-0444">Lipid biosynthesis</keyword>
<evidence type="ECO:0000256" key="10">
    <source>
        <dbReference type="ARBA" id="ARBA00023098"/>
    </source>
</evidence>
<dbReference type="EMBL" id="CAJA01000089">
    <property type="protein sequence ID" value="CCH72575.1"/>
    <property type="molecule type" value="Genomic_DNA"/>
</dbReference>
<keyword evidence="8" id="KW-0067">ATP-binding</keyword>
<keyword evidence="12" id="KW-1208">Phospholipid metabolism</keyword>
<evidence type="ECO:0000256" key="1">
    <source>
        <dbReference type="ARBA" id="ARBA00001946"/>
    </source>
</evidence>
<gene>
    <name evidence="14" type="ORF">BN11_1790002</name>
</gene>
<dbReference type="PANTHER" id="PTHR12358">
    <property type="entry name" value="SPHINGOSINE KINASE"/>
    <property type="match status" value="1"/>
</dbReference>
<dbReference type="InterPro" id="IPR045540">
    <property type="entry name" value="YegS/DAGK_C"/>
</dbReference>
<keyword evidence="6" id="KW-0547">Nucleotide-binding</keyword>
<dbReference type="GO" id="GO:0005524">
    <property type="term" value="F:ATP binding"/>
    <property type="evidence" value="ECO:0007669"/>
    <property type="project" value="UniProtKB-KW"/>
</dbReference>
<evidence type="ECO:0000256" key="3">
    <source>
        <dbReference type="ARBA" id="ARBA00022516"/>
    </source>
</evidence>
<dbReference type="AlphaFoldDB" id="W6JVG2"/>
<keyword evidence="4" id="KW-0808">Transferase</keyword>
<dbReference type="STRING" id="1193182.BN11_1790002"/>
<evidence type="ECO:0000256" key="6">
    <source>
        <dbReference type="ARBA" id="ARBA00022741"/>
    </source>
</evidence>
<comment type="cofactor">
    <cofactor evidence="1">
        <name>Mg(2+)</name>
        <dbReference type="ChEBI" id="CHEBI:18420"/>
    </cofactor>
</comment>
<evidence type="ECO:0000256" key="4">
    <source>
        <dbReference type="ARBA" id="ARBA00022679"/>
    </source>
</evidence>
<dbReference type="GO" id="GO:0008654">
    <property type="term" value="P:phospholipid biosynthetic process"/>
    <property type="evidence" value="ECO:0007669"/>
    <property type="project" value="UniProtKB-KW"/>
</dbReference>
<dbReference type="Proteomes" id="UP000035763">
    <property type="component" value="Unassembled WGS sequence"/>
</dbReference>
<evidence type="ECO:0000313" key="14">
    <source>
        <dbReference type="EMBL" id="CCH72575.1"/>
    </source>
</evidence>
<evidence type="ECO:0000313" key="15">
    <source>
        <dbReference type="Proteomes" id="UP000035763"/>
    </source>
</evidence>
<dbReference type="InterPro" id="IPR001206">
    <property type="entry name" value="Diacylglycerol_kinase_cat_dom"/>
</dbReference>
<proteinExistence type="inferred from homology"/>
<keyword evidence="9" id="KW-0460">Magnesium</keyword>
<dbReference type="RefSeq" id="WP_235435455.1">
    <property type="nucleotide sequence ID" value="NZ_HG764815.1"/>
</dbReference>
<dbReference type="GO" id="GO:0004143">
    <property type="term" value="F:ATP-dependent diacylglycerol kinase activity"/>
    <property type="evidence" value="ECO:0007669"/>
    <property type="project" value="TreeGrafter"/>
</dbReference>
<dbReference type="InterPro" id="IPR050187">
    <property type="entry name" value="Lipid_Phosphate_FormReg"/>
</dbReference>
<dbReference type="SMART" id="SM00046">
    <property type="entry name" value="DAGKc"/>
    <property type="match status" value="1"/>
</dbReference>
<sequence>MPDAAAENPAGPRSGEISGTRVGLVVNPHAAAGSGNRIGARLVRELGAAGFDIVHLSGPTAGAALANARRSISEDRLDLLVVAGGDGMTHLGVNACAGTDIPLAVVAVGTGNDIAGALGLPVRDVEASVAMIAAGRTRSVDAGRVDGDHHRPWFGGTLYAGFDAVVNARANAWSWPRGQSRYNLAVVRELPVFSAIPYAVTIDGTRTETEAMLVIVANASSYGGGMHVAPHALMDDGLFDVMILHKISRPEFLRVFPKVFSGTHVDHPAVQITRGRRVLLEADGITAFADGEPFRRVPLRAEVVPGAVRVVVPAS</sequence>
<dbReference type="NCBIfam" id="TIGR00147">
    <property type="entry name" value="YegS/Rv2252/BmrU family lipid kinase"/>
    <property type="match status" value="1"/>
</dbReference>
<dbReference type="PANTHER" id="PTHR12358:SF106">
    <property type="entry name" value="LIPID KINASE YEGS"/>
    <property type="match status" value="1"/>
</dbReference>
<evidence type="ECO:0000256" key="11">
    <source>
        <dbReference type="ARBA" id="ARBA00023209"/>
    </source>
</evidence>
<comment type="caution">
    <text evidence="14">The sequence shown here is derived from an EMBL/GenBank/DDBJ whole genome shotgun (WGS) entry which is preliminary data.</text>
</comment>
<dbReference type="GO" id="GO:0005886">
    <property type="term" value="C:plasma membrane"/>
    <property type="evidence" value="ECO:0007669"/>
    <property type="project" value="TreeGrafter"/>
</dbReference>
<dbReference type="Pfam" id="PF19279">
    <property type="entry name" value="YegS_C"/>
    <property type="match status" value="1"/>
</dbReference>
<dbReference type="Gene3D" id="3.40.50.10330">
    <property type="entry name" value="Probable inorganic polyphosphate/atp-NAD kinase, domain 1"/>
    <property type="match status" value="1"/>
</dbReference>
<evidence type="ECO:0000259" key="13">
    <source>
        <dbReference type="PROSITE" id="PS50146"/>
    </source>
</evidence>
<keyword evidence="7" id="KW-0418">Kinase</keyword>
<dbReference type="PROSITE" id="PS50146">
    <property type="entry name" value="DAGK"/>
    <property type="match status" value="1"/>
</dbReference>
<accession>W6JVG2</accession>
<feature type="domain" description="DAGKc" evidence="13">
    <location>
        <begin position="17"/>
        <end position="149"/>
    </location>
</feature>
<dbReference type="GO" id="GO:0046872">
    <property type="term" value="F:metal ion binding"/>
    <property type="evidence" value="ECO:0007669"/>
    <property type="project" value="UniProtKB-KW"/>
</dbReference>
<evidence type="ECO:0000256" key="7">
    <source>
        <dbReference type="ARBA" id="ARBA00022777"/>
    </source>
</evidence>
<dbReference type="SUPFAM" id="SSF111331">
    <property type="entry name" value="NAD kinase/diacylglycerol kinase-like"/>
    <property type="match status" value="1"/>
</dbReference>
<evidence type="ECO:0000256" key="5">
    <source>
        <dbReference type="ARBA" id="ARBA00022723"/>
    </source>
</evidence>
<keyword evidence="5" id="KW-0479">Metal-binding</keyword>
<comment type="similarity">
    <text evidence="2">Belongs to the diacylglycerol/lipid kinase family.</text>
</comment>
<protein>
    <recommendedName>
        <fullName evidence="13">DAGKc domain-containing protein</fullName>
    </recommendedName>
</protein>
<organism evidence="14 15">
    <name type="scientific">Nostocoides australiense Ben110</name>
    <dbReference type="NCBI Taxonomy" id="1193182"/>
    <lineage>
        <taxon>Bacteria</taxon>
        <taxon>Bacillati</taxon>
        <taxon>Actinomycetota</taxon>
        <taxon>Actinomycetes</taxon>
        <taxon>Micrococcales</taxon>
        <taxon>Intrasporangiaceae</taxon>
        <taxon>Nostocoides</taxon>
    </lineage>
</organism>
<keyword evidence="10" id="KW-0443">Lipid metabolism</keyword>
<evidence type="ECO:0000256" key="9">
    <source>
        <dbReference type="ARBA" id="ARBA00022842"/>
    </source>
</evidence>
<name>W6JVG2_9MICO</name>
<dbReference type="InterPro" id="IPR016064">
    <property type="entry name" value="NAD/diacylglycerol_kinase_sf"/>
</dbReference>
<evidence type="ECO:0000256" key="2">
    <source>
        <dbReference type="ARBA" id="ARBA00005983"/>
    </source>
</evidence>
<evidence type="ECO:0000256" key="12">
    <source>
        <dbReference type="ARBA" id="ARBA00023264"/>
    </source>
</evidence>
<keyword evidence="15" id="KW-1185">Reference proteome</keyword>
<reference evidence="14 15" key="1">
    <citation type="journal article" date="2013" name="ISME J.">
        <title>A metabolic model for members of the genus Tetrasphaera involved in enhanced biological phosphorus removal.</title>
        <authorList>
            <person name="Kristiansen R."/>
            <person name="Nguyen H.T.T."/>
            <person name="Saunders A.M."/>
            <person name="Nielsen J.L."/>
            <person name="Wimmer R."/>
            <person name="Le V.Q."/>
            <person name="McIlroy S.J."/>
            <person name="Petrovski S."/>
            <person name="Seviour R.J."/>
            <person name="Calteau A."/>
            <person name="Nielsen K.L."/>
            <person name="Nielsen P.H."/>
        </authorList>
    </citation>
    <scope>NUCLEOTIDE SEQUENCE [LARGE SCALE GENOMIC DNA]</scope>
    <source>
        <strain evidence="14 15">Ben110</strain>
    </source>
</reference>
<dbReference type="Pfam" id="PF00781">
    <property type="entry name" value="DAGK_cat"/>
    <property type="match status" value="1"/>
</dbReference>
<dbReference type="InterPro" id="IPR017438">
    <property type="entry name" value="ATP-NAD_kinase_N"/>
</dbReference>